<proteinExistence type="predicted"/>
<dbReference type="EMBL" id="WBMT01000015">
    <property type="protein sequence ID" value="KAB2344848.1"/>
    <property type="molecule type" value="Genomic_DNA"/>
</dbReference>
<organism evidence="1 2">
    <name type="scientific">Actinomadura rudentiformis</name>
    <dbReference type="NCBI Taxonomy" id="359158"/>
    <lineage>
        <taxon>Bacteria</taxon>
        <taxon>Bacillati</taxon>
        <taxon>Actinomycetota</taxon>
        <taxon>Actinomycetes</taxon>
        <taxon>Streptosporangiales</taxon>
        <taxon>Thermomonosporaceae</taxon>
        <taxon>Actinomadura</taxon>
    </lineage>
</organism>
<comment type="caution">
    <text evidence="1">The sequence shown here is derived from an EMBL/GenBank/DDBJ whole genome shotgun (WGS) entry which is preliminary data.</text>
</comment>
<evidence type="ECO:0000313" key="1">
    <source>
        <dbReference type="EMBL" id="KAB2344848.1"/>
    </source>
</evidence>
<evidence type="ECO:0000313" key="2">
    <source>
        <dbReference type="Proteomes" id="UP000468735"/>
    </source>
</evidence>
<reference evidence="1 2" key="1">
    <citation type="submission" date="2019-09" db="EMBL/GenBank/DDBJ databases">
        <title>Actinomadura physcomitrii sp. nov., a novel actinomycete isolated from moss [Physcomitrium sphaericum (Ludw) Fuernr].</title>
        <authorList>
            <person name="Zhuang X."/>
            <person name="Liu C."/>
        </authorList>
    </citation>
    <scope>NUCLEOTIDE SEQUENCE [LARGE SCALE GENOMIC DNA]</scope>
    <source>
        <strain evidence="1 2">HMC1</strain>
    </source>
</reference>
<protein>
    <submittedName>
        <fullName evidence="1">Uncharacterized protein</fullName>
    </submittedName>
</protein>
<accession>A0A6H9YU78</accession>
<keyword evidence="2" id="KW-1185">Reference proteome</keyword>
<sequence>MSSEDIPDRLLDLKVRNLKAEQRLAELRRLFPLAVEIAADRETPGDELKRQWDEAWAEAQKTAVAIQTDAWLTEGENRDERHRALVAAAEARLQP</sequence>
<dbReference type="Proteomes" id="UP000468735">
    <property type="component" value="Unassembled WGS sequence"/>
</dbReference>
<name>A0A6H9YU78_9ACTN</name>
<gene>
    <name evidence="1" type="ORF">F8566_30110</name>
</gene>
<dbReference type="RefSeq" id="WP_151565216.1">
    <property type="nucleotide sequence ID" value="NZ_WBMT01000015.1"/>
</dbReference>
<dbReference type="AlphaFoldDB" id="A0A6H9YU78"/>